<reference evidence="4 5" key="1">
    <citation type="submission" date="2016-10" db="EMBL/GenBank/DDBJ databases">
        <authorList>
            <person name="de Groot N.N."/>
        </authorList>
    </citation>
    <scope>NUCLEOTIDE SEQUENCE [LARGE SCALE GENOMIC DNA]</scope>
    <source>
        <strain evidence="4 5">CGMCC 4.5739</strain>
    </source>
</reference>
<dbReference type="PANTHER" id="PTHR39159:SF1">
    <property type="entry name" value="UPF0374 PROTEIN YGAC"/>
    <property type="match status" value="1"/>
</dbReference>
<evidence type="ECO:0000256" key="1">
    <source>
        <dbReference type="ARBA" id="ARBA00022801"/>
    </source>
</evidence>
<feature type="domain" description="DUF402" evidence="3">
    <location>
        <begin position="128"/>
        <end position="248"/>
    </location>
</feature>
<dbReference type="InterPro" id="IPR007295">
    <property type="entry name" value="DUF402"/>
</dbReference>
<accession>A0A1I1EPU1</accession>
<evidence type="ECO:0000256" key="2">
    <source>
        <dbReference type="SAM" id="MobiDB-lite"/>
    </source>
</evidence>
<feature type="compositionally biased region" description="Low complexity" evidence="2">
    <location>
        <begin position="270"/>
        <end position="284"/>
    </location>
</feature>
<keyword evidence="1" id="KW-0378">Hydrolase</keyword>
<proteinExistence type="predicted"/>
<gene>
    <name evidence="4" type="ORF">SAMN05421773_101407</name>
</gene>
<evidence type="ECO:0000313" key="4">
    <source>
        <dbReference type="EMBL" id="SFB89145.1"/>
    </source>
</evidence>
<dbReference type="AlphaFoldDB" id="A0A1I1EPU1"/>
<evidence type="ECO:0000313" key="5">
    <source>
        <dbReference type="Proteomes" id="UP000199207"/>
    </source>
</evidence>
<sequence>MTGHRTPGGAGDADHPAAPPGRCPRWVWFSTQLKGGCKEYAYSAIMTTEPAGGPAAGQWRPGDHILWRYRANGAGRVPAARTGEDGAGFHICRPVTVVRDTPELLAVWVAPGTVCVKPQLADGTPVHEEPLATRYTKPRTLVRCRWLGCGVLKLARPGQPWSVWLFWERDWRFKNWYVNLEEPLSRWSGGVDSEDHFLDIAVYPDRSWEWRDEDEFAQAQRAGLLDAGQAAGIRAAAQDATGLIAEWGQPFSDGWERWRPDPGWRPPALPADWYRPAPAAPARGRTARSRAVQNTAELPDRHYAS</sequence>
<organism evidence="4 5">
    <name type="scientific">Streptomyces aidingensis</name>
    <dbReference type="NCBI Taxonomy" id="910347"/>
    <lineage>
        <taxon>Bacteria</taxon>
        <taxon>Bacillati</taxon>
        <taxon>Actinomycetota</taxon>
        <taxon>Actinomycetes</taxon>
        <taxon>Kitasatosporales</taxon>
        <taxon>Streptomycetaceae</taxon>
        <taxon>Streptomyces</taxon>
    </lineage>
</organism>
<dbReference type="InterPro" id="IPR035930">
    <property type="entry name" value="FomD-like_sf"/>
</dbReference>
<name>A0A1I1EPU1_9ACTN</name>
<dbReference type="EMBL" id="FOLM01000001">
    <property type="protein sequence ID" value="SFB89145.1"/>
    <property type="molecule type" value="Genomic_DNA"/>
</dbReference>
<evidence type="ECO:0000259" key="3">
    <source>
        <dbReference type="Pfam" id="PF04167"/>
    </source>
</evidence>
<feature type="region of interest" description="Disordered" evidence="2">
    <location>
        <begin position="269"/>
        <end position="305"/>
    </location>
</feature>
<keyword evidence="5" id="KW-1185">Reference proteome</keyword>
<dbReference type="GO" id="GO:0016787">
    <property type="term" value="F:hydrolase activity"/>
    <property type="evidence" value="ECO:0007669"/>
    <property type="project" value="UniProtKB-KW"/>
</dbReference>
<dbReference type="InterPro" id="IPR050212">
    <property type="entry name" value="Ntdp-like"/>
</dbReference>
<dbReference type="SUPFAM" id="SSF159234">
    <property type="entry name" value="FomD-like"/>
    <property type="match status" value="1"/>
</dbReference>
<dbReference type="Gene3D" id="2.40.380.10">
    <property type="entry name" value="FomD-like"/>
    <property type="match status" value="1"/>
</dbReference>
<dbReference type="Pfam" id="PF04167">
    <property type="entry name" value="DUF402"/>
    <property type="match status" value="1"/>
</dbReference>
<dbReference type="PANTHER" id="PTHR39159">
    <property type="match status" value="1"/>
</dbReference>
<dbReference type="STRING" id="910347.SAMN05421773_101407"/>
<dbReference type="Proteomes" id="UP000199207">
    <property type="component" value="Unassembled WGS sequence"/>
</dbReference>
<protein>
    <recommendedName>
        <fullName evidence="3">DUF402 domain-containing protein</fullName>
    </recommendedName>
</protein>